<dbReference type="InterPro" id="IPR050124">
    <property type="entry name" value="tRNA_CCA-adding_enzyme"/>
</dbReference>
<dbReference type="PANTHER" id="PTHR47545:SF2">
    <property type="entry name" value="CC-ADDING TRNA NUCLEOTIDYLTRANSFERASE"/>
    <property type="match status" value="1"/>
</dbReference>
<dbReference type="Proteomes" id="UP000774000">
    <property type="component" value="Unassembled WGS sequence"/>
</dbReference>
<evidence type="ECO:0000256" key="6">
    <source>
        <dbReference type="ARBA" id="ARBA00022695"/>
    </source>
</evidence>
<feature type="domain" description="tRNA nucleotidyltransferase/poly(A) polymerase RNA and SrmB- binding" evidence="13">
    <location>
        <begin position="157"/>
        <end position="218"/>
    </location>
</feature>
<dbReference type="InterPro" id="IPR002646">
    <property type="entry name" value="PolA_pol_head_dom"/>
</dbReference>
<keyword evidence="5" id="KW-0819">tRNA processing</keyword>
<dbReference type="InterPro" id="IPR043519">
    <property type="entry name" value="NT_sf"/>
</dbReference>
<dbReference type="EMBL" id="JAFBDQ010000004">
    <property type="protein sequence ID" value="MBM7556138.1"/>
    <property type="molecule type" value="Genomic_DNA"/>
</dbReference>
<keyword evidence="6 15" id="KW-0548">Nucleotidyltransferase</keyword>
<gene>
    <name evidence="15" type="ORF">JOC47_000974</name>
</gene>
<evidence type="ECO:0000256" key="5">
    <source>
        <dbReference type="ARBA" id="ARBA00022694"/>
    </source>
</evidence>
<dbReference type="Gene3D" id="1.10.3090.10">
    <property type="entry name" value="cca-adding enzyme, domain 2"/>
    <property type="match status" value="1"/>
</dbReference>
<evidence type="ECO:0000313" key="16">
    <source>
        <dbReference type="Proteomes" id="UP000774000"/>
    </source>
</evidence>
<evidence type="ECO:0000256" key="7">
    <source>
        <dbReference type="ARBA" id="ARBA00022723"/>
    </source>
</evidence>
<dbReference type="CDD" id="cd05398">
    <property type="entry name" value="NT_ClassII-CCAase"/>
    <property type="match status" value="1"/>
</dbReference>
<dbReference type="Pfam" id="PF12627">
    <property type="entry name" value="PolyA_pol_RNAbd"/>
    <property type="match status" value="1"/>
</dbReference>
<dbReference type="GO" id="GO:1990817">
    <property type="term" value="F:poly(A) RNA polymerase activity"/>
    <property type="evidence" value="ECO:0007669"/>
    <property type="project" value="UniProtKB-EC"/>
</dbReference>
<keyword evidence="3" id="KW-0820">tRNA-binding</keyword>
<comment type="similarity">
    <text evidence="2 11">Belongs to the tRNA nucleotidyltransferase/poly(A) polymerase family.</text>
</comment>
<feature type="domain" description="CCA-adding enzyme C-terminal" evidence="14">
    <location>
        <begin position="297"/>
        <end position="441"/>
    </location>
</feature>
<keyword evidence="8" id="KW-0547">Nucleotide-binding</keyword>
<evidence type="ECO:0000259" key="14">
    <source>
        <dbReference type="Pfam" id="PF13735"/>
    </source>
</evidence>
<dbReference type="Pfam" id="PF01743">
    <property type="entry name" value="PolyA_pol"/>
    <property type="match status" value="1"/>
</dbReference>
<organism evidence="15 16">
    <name type="scientific">Halanaerobacter jeridensis</name>
    <dbReference type="NCBI Taxonomy" id="706427"/>
    <lineage>
        <taxon>Bacteria</taxon>
        <taxon>Bacillati</taxon>
        <taxon>Bacillota</taxon>
        <taxon>Clostridia</taxon>
        <taxon>Halanaerobiales</taxon>
        <taxon>Halobacteroidaceae</taxon>
        <taxon>Halanaerobacter</taxon>
    </lineage>
</organism>
<proteinExistence type="inferred from homology"/>
<evidence type="ECO:0000256" key="2">
    <source>
        <dbReference type="ARBA" id="ARBA00007265"/>
    </source>
</evidence>
<dbReference type="Gene3D" id="3.30.460.10">
    <property type="entry name" value="Beta Polymerase, domain 2"/>
    <property type="match status" value="1"/>
</dbReference>
<comment type="caution">
    <text evidence="15">The sequence shown here is derived from an EMBL/GenBank/DDBJ whole genome shotgun (WGS) entry which is preliminary data.</text>
</comment>
<dbReference type="GO" id="GO:0000166">
    <property type="term" value="F:nucleotide binding"/>
    <property type="evidence" value="ECO:0007669"/>
    <property type="project" value="UniProtKB-KW"/>
</dbReference>
<dbReference type="GO" id="GO:0046872">
    <property type="term" value="F:metal ion binding"/>
    <property type="evidence" value="ECO:0007669"/>
    <property type="project" value="UniProtKB-KW"/>
</dbReference>
<dbReference type="InterPro" id="IPR032810">
    <property type="entry name" value="CCA-adding_enz_C"/>
</dbReference>
<evidence type="ECO:0000256" key="8">
    <source>
        <dbReference type="ARBA" id="ARBA00022741"/>
    </source>
</evidence>
<dbReference type="RefSeq" id="WP_204700853.1">
    <property type="nucleotide sequence ID" value="NZ_JAFBDQ010000004.1"/>
</dbReference>
<evidence type="ECO:0000256" key="4">
    <source>
        <dbReference type="ARBA" id="ARBA00022679"/>
    </source>
</evidence>
<dbReference type="Pfam" id="PF13735">
    <property type="entry name" value="tRNA_NucTran2_2"/>
    <property type="match status" value="1"/>
</dbReference>
<evidence type="ECO:0000256" key="9">
    <source>
        <dbReference type="ARBA" id="ARBA00022842"/>
    </source>
</evidence>
<dbReference type="SUPFAM" id="SSF81891">
    <property type="entry name" value="Poly A polymerase C-terminal region-like"/>
    <property type="match status" value="1"/>
</dbReference>
<dbReference type="SUPFAM" id="SSF81301">
    <property type="entry name" value="Nucleotidyltransferase"/>
    <property type="match status" value="1"/>
</dbReference>
<dbReference type="InterPro" id="IPR003607">
    <property type="entry name" value="HD/PDEase_dom"/>
</dbReference>
<dbReference type="GO" id="GO:0008033">
    <property type="term" value="P:tRNA processing"/>
    <property type="evidence" value="ECO:0007669"/>
    <property type="project" value="UniProtKB-KW"/>
</dbReference>
<sequence>MKLKEIKNQMTDLAGTIYLVGGVIRDYLLEEELKDIDLVVAGPTKEVAQKFAARMDGSFVVLDEQRSMYRVVTADLIYDFSPLRGETIIDDLSRRDFTINAIALKLDDAVFPEQNWIDPWDGLEDLEQGSLRVVNKSSFTDDPLRILRMIRFKAQFNFEITEMTEDLALEASSKITEVANERINTELQLICSYSNAAESINHLQNIGIMSTLIPQIEELQEIGACEYHQEDVWTHSLAAIKEVENMLSKGYWINKINKDNIPLLKIAVLLHDYGKLFTKEKIDGKIHFYGHEKVGAKRLRSLLKELTFSNQEINYIFKLVRYHMRPFSLYQADNLTFKGKYRFFKIGADVVEDISLVAAADKSSTAKLNNRTQEMAGFLEFLRQLIADKEKFIEQSKEQLINGNDLIEELNLAEGPKIGEVLAEIEKLQAQGEITTRAEALKVAQNYID</sequence>
<reference evidence="15" key="1">
    <citation type="submission" date="2021-01" db="EMBL/GenBank/DDBJ databases">
        <title>Genomic Encyclopedia of Type Strains, Phase IV (KMG-IV): sequencing the most valuable type-strain genomes for metagenomic binning, comparative biology and taxonomic classification.</title>
        <authorList>
            <person name="Goeker M."/>
        </authorList>
    </citation>
    <scope>NUCLEOTIDE SEQUENCE</scope>
    <source>
        <strain evidence="15">DSM 23230</strain>
    </source>
</reference>
<dbReference type="GO" id="GO:0000049">
    <property type="term" value="F:tRNA binding"/>
    <property type="evidence" value="ECO:0007669"/>
    <property type="project" value="UniProtKB-KW"/>
</dbReference>
<dbReference type="AlphaFoldDB" id="A0A938XNQ2"/>
<evidence type="ECO:0000259" key="13">
    <source>
        <dbReference type="Pfam" id="PF12627"/>
    </source>
</evidence>
<comment type="cofactor">
    <cofactor evidence="1">
        <name>Mg(2+)</name>
        <dbReference type="ChEBI" id="CHEBI:18420"/>
    </cofactor>
</comment>
<dbReference type="Gene3D" id="1.10.246.80">
    <property type="match status" value="1"/>
</dbReference>
<dbReference type="EC" id="2.7.7.19" evidence="15"/>
<evidence type="ECO:0000259" key="12">
    <source>
        <dbReference type="Pfam" id="PF01743"/>
    </source>
</evidence>
<evidence type="ECO:0000256" key="3">
    <source>
        <dbReference type="ARBA" id="ARBA00022555"/>
    </source>
</evidence>
<dbReference type="InterPro" id="IPR032828">
    <property type="entry name" value="PolyA_RNA-bd"/>
</dbReference>
<dbReference type="PANTHER" id="PTHR47545">
    <property type="entry name" value="MULTIFUNCTIONAL CCA PROTEIN"/>
    <property type="match status" value="1"/>
</dbReference>
<evidence type="ECO:0000256" key="1">
    <source>
        <dbReference type="ARBA" id="ARBA00001946"/>
    </source>
</evidence>
<keyword evidence="9" id="KW-0460">Magnesium</keyword>
<evidence type="ECO:0000256" key="11">
    <source>
        <dbReference type="RuleBase" id="RU003953"/>
    </source>
</evidence>
<feature type="domain" description="Poly A polymerase head" evidence="12">
    <location>
        <begin position="17"/>
        <end position="132"/>
    </location>
</feature>
<name>A0A938XNQ2_9FIRM</name>
<keyword evidence="4 11" id="KW-0808">Transferase</keyword>
<evidence type="ECO:0000256" key="10">
    <source>
        <dbReference type="ARBA" id="ARBA00022884"/>
    </source>
</evidence>
<dbReference type="CDD" id="cd00077">
    <property type="entry name" value="HDc"/>
    <property type="match status" value="1"/>
</dbReference>
<evidence type="ECO:0000313" key="15">
    <source>
        <dbReference type="EMBL" id="MBM7556138.1"/>
    </source>
</evidence>
<protein>
    <submittedName>
        <fullName evidence="15">Poly(A) polymerase</fullName>
        <ecNumber evidence="15">2.7.7.19</ecNumber>
    </submittedName>
</protein>
<keyword evidence="7" id="KW-0479">Metal-binding</keyword>
<accession>A0A938XNQ2</accession>
<keyword evidence="10 11" id="KW-0694">RNA-binding</keyword>
<keyword evidence="16" id="KW-1185">Reference proteome</keyword>